<dbReference type="RefSeq" id="WP_091026391.1">
    <property type="nucleotide sequence ID" value="NZ_BKAE01000009.1"/>
</dbReference>
<dbReference type="Pfam" id="PF00107">
    <property type="entry name" value="ADH_zinc_N"/>
    <property type="match status" value="1"/>
</dbReference>
<keyword evidence="3" id="KW-1185">Reference proteome</keyword>
<evidence type="ECO:0000313" key="3">
    <source>
        <dbReference type="Proteomes" id="UP000199004"/>
    </source>
</evidence>
<proteinExistence type="predicted"/>
<evidence type="ECO:0000313" key="2">
    <source>
        <dbReference type="EMBL" id="SDO31684.1"/>
    </source>
</evidence>
<dbReference type="InterPro" id="IPR052711">
    <property type="entry name" value="Zinc_ADH-like"/>
</dbReference>
<dbReference type="OrthoDB" id="9787435at2"/>
<protein>
    <submittedName>
        <fullName evidence="2">NADPH:quinone reductase</fullName>
    </submittedName>
</protein>
<dbReference type="STRING" id="1005944.SAMN05192576_3824"/>
<dbReference type="SUPFAM" id="SSF50129">
    <property type="entry name" value="GroES-like"/>
    <property type="match status" value="1"/>
</dbReference>
<dbReference type="Gene3D" id="3.90.180.10">
    <property type="entry name" value="Medium-chain alcohol dehydrogenases, catalytic domain"/>
    <property type="match status" value="1"/>
</dbReference>
<dbReference type="Proteomes" id="UP000199004">
    <property type="component" value="Unassembled WGS sequence"/>
</dbReference>
<dbReference type="Pfam" id="PF08240">
    <property type="entry name" value="ADH_N"/>
    <property type="match status" value="1"/>
</dbReference>
<dbReference type="InterPro" id="IPR011032">
    <property type="entry name" value="GroES-like_sf"/>
</dbReference>
<dbReference type="InterPro" id="IPR020843">
    <property type="entry name" value="ER"/>
</dbReference>
<organism evidence="2 3">
    <name type="scientific">Nocardioides szechwanensis</name>
    <dbReference type="NCBI Taxonomy" id="1005944"/>
    <lineage>
        <taxon>Bacteria</taxon>
        <taxon>Bacillati</taxon>
        <taxon>Actinomycetota</taxon>
        <taxon>Actinomycetes</taxon>
        <taxon>Propionibacteriales</taxon>
        <taxon>Nocardioidaceae</taxon>
        <taxon>Nocardioides</taxon>
    </lineage>
</organism>
<dbReference type="GO" id="GO:0016491">
    <property type="term" value="F:oxidoreductase activity"/>
    <property type="evidence" value="ECO:0007669"/>
    <property type="project" value="InterPro"/>
</dbReference>
<dbReference type="PANTHER" id="PTHR45033">
    <property type="match status" value="1"/>
</dbReference>
<dbReference type="SUPFAM" id="SSF51735">
    <property type="entry name" value="NAD(P)-binding Rossmann-fold domains"/>
    <property type="match status" value="1"/>
</dbReference>
<reference evidence="2 3" key="1">
    <citation type="submission" date="2016-10" db="EMBL/GenBank/DDBJ databases">
        <authorList>
            <person name="de Groot N.N."/>
        </authorList>
    </citation>
    <scope>NUCLEOTIDE SEQUENCE [LARGE SCALE GENOMIC DNA]</scope>
    <source>
        <strain evidence="2 3">CGMCC 1.11147</strain>
    </source>
</reference>
<accession>A0A1H0IJN2</accession>
<gene>
    <name evidence="2" type="ORF">SAMN05192576_3824</name>
</gene>
<dbReference type="Gene3D" id="3.40.50.720">
    <property type="entry name" value="NAD(P)-binding Rossmann-like Domain"/>
    <property type="match status" value="1"/>
</dbReference>
<dbReference type="PANTHER" id="PTHR45033:SF3">
    <property type="entry name" value="DEHYDROGENASE, PUTATIVE (AFU_ORTHOLOGUE AFUA_2G13270)-RELATED"/>
    <property type="match status" value="1"/>
</dbReference>
<sequence>MFAVYADSFAAADSDDPFSGLVVGERPDPEVPDGWTRVTVKAASLNHHDLWSLQGVGLREEALPMILGCDAAGYDEAGNEVVVHSVISDPAWRGDETFDPKRSLLSERHQGTFADSVVVPAVNVVPKPASLSFEEAACLPTAWLTAYRMLFSQGDLKPGETVLVQGAGGGVATALITLARAGGLKVLATSRDEAKRAKALELGAHEVFESGARLPVKVDAVMETVGRATWSHSIRALRPGGRIVISGTTSGPKLDDAELTRIFFLQLSVIGSTMGTRAELASLVTMLDATGARPLIDRSIPMADAREGFAAMAGGDIFGKVVFTR</sequence>
<name>A0A1H0IJN2_9ACTN</name>
<feature type="domain" description="Enoyl reductase (ER)" evidence="1">
    <location>
        <begin position="16"/>
        <end position="323"/>
    </location>
</feature>
<dbReference type="InterPro" id="IPR036291">
    <property type="entry name" value="NAD(P)-bd_dom_sf"/>
</dbReference>
<dbReference type="AlphaFoldDB" id="A0A1H0IJN2"/>
<evidence type="ECO:0000259" key="1">
    <source>
        <dbReference type="SMART" id="SM00829"/>
    </source>
</evidence>
<dbReference type="SMART" id="SM00829">
    <property type="entry name" value="PKS_ER"/>
    <property type="match status" value="1"/>
</dbReference>
<dbReference type="InterPro" id="IPR013154">
    <property type="entry name" value="ADH-like_N"/>
</dbReference>
<dbReference type="EMBL" id="FNIC01000007">
    <property type="protein sequence ID" value="SDO31684.1"/>
    <property type="molecule type" value="Genomic_DNA"/>
</dbReference>
<dbReference type="InterPro" id="IPR013149">
    <property type="entry name" value="ADH-like_C"/>
</dbReference>